<dbReference type="Proteomes" id="UP001218188">
    <property type="component" value="Unassembled WGS sequence"/>
</dbReference>
<organism evidence="2 3">
    <name type="scientific">Mycena alexandri</name>
    <dbReference type="NCBI Taxonomy" id="1745969"/>
    <lineage>
        <taxon>Eukaryota</taxon>
        <taxon>Fungi</taxon>
        <taxon>Dikarya</taxon>
        <taxon>Basidiomycota</taxon>
        <taxon>Agaricomycotina</taxon>
        <taxon>Agaricomycetes</taxon>
        <taxon>Agaricomycetidae</taxon>
        <taxon>Agaricales</taxon>
        <taxon>Marasmiineae</taxon>
        <taxon>Mycenaceae</taxon>
        <taxon>Mycena</taxon>
    </lineage>
</organism>
<comment type="caution">
    <text evidence="2">The sequence shown here is derived from an EMBL/GenBank/DDBJ whole genome shotgun (WGS) entry which is preliminary data.</text>
</comment>
<gene>
    <name evidence="2" type="ORF">C8F04DRAFT_1197934</name>
</gene>
<feature type="repeat" description="TPR" evidence="1">
    <location>
        <begin position="112"/>
        <end position="145"/>
    </location>
</feature>
<protein>
    <submittedName>
        <fullName evidence="2">Uncharacterized protein</fullName>
    </submittedName>
</protein>
<dbReference type="SMART" id="SM00028">
    <property type="entry name" value="TPR"/>
    <property type="match status" value="1"/>
</dbReference>
<sequence length="211" mass="24140">MYGARRLNDVQSRRPMQSVRPRKILVVGNASARGKTQHISTSPRLRKFIARLQAGAPKWPPYTTIRNEAAYESIWQMLQRTNRCSERNAIEDVQDGGKDATDAMEKGDFNRAKALFRRAQGRSFLGDWVEAKEDYTEALALQPRERNIVDGFEELKRLRNSPVDKQAACISEQAKLALLDPFEGEVKRKDASKRCWVTACHSHRWKVDVIA</sequence>
<evidence type="ECO:0000313" key="2">
    <source>
        <dbReference type="EMBL" id="KAJ7019211.1"/>
    </source>
</evidence>
<proteinExistence type="predicted"/>
<dbReference type="EMBL" id="JARJCM010000302">
    <property type="protein sequence ID" value="KAJ7019211.1"/>
    <property type="molecule type" value="Genomic_DNA"/>
</dbReference>
<dbReference type="Gene3D" id="1.25.40.10">
    <property type="entry name" value="Tetratricopeptide repeat domain"/>
    <property type="match status" value="1"/>
</dbReference>
<dbReference type="InterPro" id="IPR019734">
    <property type="entry name" value="TPR_rpt"/>
</dbReference>
<keyword evidence="1" id="KW-0802">TPR repeat</keyword>
<dbReference type="AlphaFoldDB" id="A0AAD6S2S7"/>
<dbReference type="PROSITE" id="PS50005">
    <property type="entry name" value="TPR"/>
    <property type="match status" value="1"/>
</dbReference>
<reference evidence="2" key="1">
    <citation type="submission" date="2023-03" db="EMBL/GenBank/DDBJ databases">
        <title>Massive genome expansion in bonnet fungi (Mycena s.s.) driven by repeated elements and novel gene families across ecological guilds.</title>
        <authorList>
            <consortium name="Lawrence Berkeley National Laboratory"/>
            <person name="Harder C.B."/>
            <person name="Miyauchi S."/>
            <person name="Viragh M."/>
            <person name="Kuo A."/>
            <person name="Thoen E."/>
            <person name="Andreopoulos B."/>
            <person name="Lu D."/>
            <person name="Skrede I."/>
            <person name="Drula E."/>
            <person name="Henrissat B."/>
            <person name="Morin E."/>
            <person name="Kohler A."/>
            <person name="Barry K."/>
            <person name="LaButti K."/>
            <person name="Morin E."/>
            <person name="Salamov A."/>
            <person name="Lipzen A."/>
            <person name="Mereny Z."/>
            <person name="Hegedus B."/>
            <person name="Baldrian P."/>
            <person name="Stursova M."/>
            <person name="Weitz H."/>
            <person name="Taylor A."/>
            <person name="Grigoriev I.V."/>
            <person name="Nagy L.G."/>
            <person name="Martin F."/>
            <person name="Kauserud H."/>
        </authorList>
    </citation>
    <scope>NUCLEOTIDE SEQUENCE</scope>
    <source>
        <strain evidence="2">CBHHK200</strain>
    </source>
</reference>
<name>A0AAD6S2S7_9AGAR</name>
<dbReference type="SUPFAM" id="SSF48452">
    <property type="entry name" value="TPR-like"/>
    <property type="match status" value="1"/>
</dbReference>
<evidence type="ECO:0000313" key="3">
    <source>
        <dbReference type="Proteomes" id="UP001218188"/>
    </source>
</evidence>
<dbReference type="InterPro" id="IPR011990">
    <property type="entry name" value="TPR-like_helical_dom_sf"/>
</dbReference>
<keyword evidence="3" id="KW-1185">Reference proteome</keyword>
<accession>A0AAD6S2S7</accession>
<evidence type="ECO:0000256" key="1">
    <source>
        <dbReference type="PROSITE-ProRule" id="PRU00339"/>
    </source>
</evidence>